<dbReference type="PANTHER" id="PTHR35549:SF3">
    <property type="entry name" value="E3 UBIQUITIN-PROTEIN LIGASE LIN"/>
    <property type="match status" value="1"/>
</dbReference>
<organism evidence="5 6">
    <name type="scientific">Gossypium australe</name>
    <dbReference type="NCBI Taxonomy" id="47621"/>
    <lineage>
        <taxon>Eukaryota</taxon>
        <taxon>Viridiplantae</taxon>
        <taxon>Streptophyta</taxon>
        <taxon>Embryophyta</taxon>
        <taxon>Tracheophyta</taxon>
        <taxon>Spermatophyta</taxon>
        <taxon>Magnoliopsida</taxon>
        <taxon>eudicotyledons</taxon>
        <taxon>Gunneridae</taxon>
        <taxon>Pentapetalae</taxon>
        <taxon>rosids</taxon>
        <taxon>malvids</taxon>
        <taxon>Malvales</taxon>
        <taxon>Malvaceae</taxon>
        <taxon>Malvoideae</taxon>
        <taxon>Gossypium</taxon>
    </lineage>
</organism>
<name>A0A5B6X862_9ROSI</name>
<evidence type="ECO:0000256" key="1">
    <source>
        <dbReference type="SAM" id="MobiDB-lite"/>
    </source>
</evidence>
<feature type="region of interest" description="Disordered" evidence="1">
    <location>
        <begin position="48"/>
        <end position="94"/>
    </location>
</feature>
<keyword evidence="6" id="KW-1185">Reference proteome</keyword>
<evidence type="ECO:0000259" key="4">
    <source>
        <dbReference type="Pfam" id="PF23654"/>
    </source>
</evidence>
<dbReference type="Proteomes" id="UP000325315">
    <property type="component" value="Unassembled WGS sequence"/>
</dbReference>
<evidence type="ECO:0000259" key="2">
    <source>
        <dbReference type="Pfam" id="PF23568"/>
    </source>
</evidence>
<evidence type="ECO:0000313" key="5">
    <source>
        <dbReference type="EMBL" id="KAA3489195.1"/>
    </source>
</evidence>
<feature type="domain" description="Putative E3 ubiquitin-protein ligase LIN ARM repeats" evidence="4">
    <location>
        <begin position="464"/>
        <end position="625"/>
    </location>
</feature>
<dbReference type="InterPro" id="IPR055566">
    <property type="entry name" value="ARM_LIN"/>
</dbReference>
<proteinExistence type="predicted"/>
<dbReference type="Pfam" id="PF23654">
    <property type="entry name" value="ARM_LIN_2nd"/>
    <property type="match status" value="1"/>
</dbReference>
<dbReference type="Pfam" id="PF23628">
    <property type="entry name" value="ARM_LIN_C"/>
    <property type="match status" value="1"/>
</dbReference>
<accession>A0A5B6X862</accession>
<dbReference type="InterPro" id="IPR056514">
    <property type="entry name" value="ARM_LIN_2nd"/>
</dbReference>
<feature type="domain" description="Putative E3 ubiquitin-protein ligase LIN ARM-like" evidence="3">
    <location>
        <begin position="626"/>
        <end position="995"/>
    </location>
</feature>
<dbReference type="EMBL" id="SMMG02000001">
    <property type="protein sequence ID" value="KAA3489195.1"/>
    <property type="molecule type" value="Genomic_DNA"/>
</dbReference>
<protein>
    <submittedName>
        <fullName evidence="5">Armadillo-like helical</fullName>
    </submittedName>
</protein>
<comment type="caution">
    <text evidence="5">The sequence shown here is derived from an EMBL/GenBank/DDBJ whole genome shotgun (WGS) entry which is preliminary data.</text>
</comment>
<sequence>MASSLQNLLKEEGFERGKEISLRNPSSAKPDESVALPIYICHARKSLGKPKHEAEETVTRNGSSVFSSRRVSNSDRPKPKSSTNDGTPSRDEPAIDDVAIRAVISILGGYTGKYIKDESFRGMIKGKCSSCLTRRKTGSDDGVFENMKLGIESIDSLVQNSGNKKELGMKTLRNSIELLSIVASLNSKKTRNGSTCGVPNSHLSACAQLYLSIVYKLEKNHRISARHLLQVFCDSAFLARTHLLPDLWEHLFLPHLLHLKVWYHKELELLSNLDYGEKEKRKKVLCKLYNDQMDMGTAKFAMYYKEWLKIGAKAPAVPTVPSPSSPSFRSSRRRSSDSFASRSSINKNLYRTVFGTTTELQSIELDHRIRASMDICHLQAEENECTDEENYNGCNYVHNMTKTRRSSSSQIYRTPRTDLLPETRKSDHFRLFTCQSGPTECLVNGKNVLRHSSMRRKDNVHLPLSDISRSIATICSSDNLTECEIAVRLLTKAWLESHGGPAIEAAMAKAPVIEGILEVLFASSDDEILELAISILAEFVARSEVNRQIILNSDPHLEIFLRLLRNSSLFLKAAVLLYLIKPKAKQMISTDWVPLVLRVLEFGEQLQTLFTVRCSPQVAAFYVLDQLLTGFNEDRNLENASQVVSLGGLNLLIRNVEMGGVLERNNAVMIISCCIRADGSCRNYVADKINKASLLELIVGNHKDSNGSVIALLTELLCLNRSNTYPDDIWYLNRRTQITKFLNDLLNGWGGLNTMHILMVYLKKAQPEERPLVAAILLQLDLLGDPLRYSVYREEAVEAIVEALDCEKCNDRIQEQAARALMMLGGCFSYLGEATTENWLLEQAGFHETLGDSFHGKEVVDEILHEEKEAIKNWQRKAAIALLNSGNKKFLAALSNSMANGIPSLARASLLTVAWMSSFLHSVRDKDFQSMACSVLVPRLLESSNYSRAVEETVLASISLQQLIKGSGIVNFQTFSKLTPRQLSNSLSSLPLVTLNDTHLLIFARICLYYFLVGCDIDKSSRQSLSTWMAYEFIRPSPSTARHQWP</sequence>
<feature type="domain" description="Putative E3 ubiquitin-protein ligase LIN N-terminal" evidence="2">
    <location>
        <begin position="98"/>
        <end position="324"/>
    </location>
</feature>
<feature type="region of interest" description="Disordered" evidence="1">
    <location>
        <begin position="1"/>
        <end position="30"/>
    </location>
</feature>
<reference evidence="6" key="1">
    <citation type="journal article" date="2019" name="Plant Biotechnol. J.">
        <title>Genome sequencing of the Australian wild diploid species Gossypium australe highlights disease resistance and delayed gland morphogenesis.</title>
        <authorList>
            <person name="Cai Y."/>
            <person name="Cai X."/>
            <person name="Wang Q."/>
            <person name="Wang P."/>
            <person name="Zhang Y."/>
            <person name="Cai C."/>
            <person name="Xu Y."/>
            <person name="Wang K."/>
            <person name="Zhou Z."/>
            <person name="Wang C."/>
            <person name="Geng S."/>
            <person name="Li B."/>
            <person name="Dong Q."/>
            <person name="Hou Y."/>
            <person name="Wang H."/>
            <person name="Ai P."/>
            <person name="Liu Z."/>
            <person name="Yi F."/>
            <person name="Sun M."/>
            <person name="An G."/>
            <person name="Cheng J."/>
            <person name="Zhang Y."/>
            <person name="Shi Q."/>
            <person name="Xie Y."/>
            <person name="Shi X."/>
            <person name="Chang Y."/>
            <person name="Huang F."/>
            <person name="Chen Y."/>
            <person name="Hong S."/>
            <person name="Mi L."/>
            <person name="Sun Q."/>
            <person name="Zhang L."/>
            <person name="Zhou B."/>
            <person name="Peng R."/>
            <person name="Zhang X."/>
            <person name="Liu F."/>
        </authorList>
    </citation>
    <scope>NUCLEOTIDE SEQUENCE [LARGE SCALE GENOMIC DNA]</scope>
    <source>
        <strain evidence="6">cv. PA1801</strain>
    </source>
</reference>
<dbReference type="PANTHER" id="PTHR35549">
    <property type="entry name" value="OS04G0584500 PROTEIN"/>
    <property type="match status" value="1"/>
</dbReference>
<feature type="compositionally biased region" description="Basic and acidic residues" evidence="1">
    <location>
        <begin position="9"/>
        <end position="21"/>
    </location>
</feature>
<feature type="compositionally biased region" description="Low complexity" evidence="1">
    <location>
        <begin position="60"/>
        <end position="71"/>
    </location>
</feature>
<dbReference type="AlphaFoldDB" id="A0A5B6X862"/>
<dbReference type="SUPFAM" id="SSF48371">
    <property type="entry name" value="ARM repeat"/>
    <property type="match status" value="1"/>
</dbReference>
<feature type="region of interest" description="Disordered" evidence="1">
    <location>
        <begin position="316"/>
        <end position="340"/>
    </location>
</feature>
<dbReference type="InterPro" id="IPR011989">
    <property type="entry name" value="ARM-like"/>
</dbReference>
<gene>
    <name evidence="5" type="ORF">EPI10_032852</name>
</gene>
<dbReference type="Gene3D" id="1.25.10.10">
    <property type="entry name" value="Leucine-rich Repeat Variant"/>
    <property type="match status" value="1"/>
</dbReference>
<dbReference type="InterPro" id="IPR056512">
    <property type="entry name" value="LIN_N"/>
</dbReference>
<evidence type="ECO:0000313" key="6">
    <source>
        <dbReference type="Proteomes" id="UP000325315"/>
    </source>
</evidence>
<dbReference type="Pfam" id="PF23568">
    <property type="entry name" value="ARM_LIN"/>
    <property type="match status" value="1"/>
</dbReference>
<dbReference type="InterPro" id="IPR016024">
    <property type="entry name" value="ARM-type_fold"/>
</dbReference>
<evidence type="ECO:0000259" key="3">
    <source>
        <dbReference type="Pfam" id="PF23628"/>
    </source>
</evidence>
<dbReference type="OrthoDB" id="635642at2759"/>